<feature type="DNA-binding region" description="Homeobox" evidence="8">
    <location>
        <begin position="38"/>
        <end position="100"/>
    </location>
</feature>
<evidence type="ECO:0000256" key="7">
    <source>
        <dbReference type="ARBA" id="ARBA00038021"/>
    </source>
</evidence>
<evidence type="ECO:0000313" key="10">
    <source>
        <dbReference type="Proteomes" id="UP000886700"/>
    </source>
</evidence>
<dbReference type="PROSITE" id="PS50071">
    <property type="entry name" value="HOMEOBOX_2"/>
    <property type="match status" value="1"/>
</dbReference>
<dbReference type="PANTHER" id="PTHR11850">
    <property type="entry name" value="HOMEOBOX PROTEIN TRANSCRIPTION FACTORS"/>
    <property type="match status" value="1"/>
</dbReference>
<accession>A0A1U7QHY9</accession>
<dbReference type="KEGG" id="maua:101825477"/>
<keyword evidence="10" id="KW-1185">Reference proteome</keyword>
<dbReference type="GO" id="GO:0003677">
    <property type="term" value="F:DNA binding"/>
    <property type="evidence" value="ECO:0007669"/>
    <property type="project" value="UniProtKB-UniRule"/>
</dbReference>
<dbReference type="GO" id="GO:0038092">
    <property type="term" value="P:nodal signaling pathway"/>
    <property type="evidence" value="ECO:0007669"/>
    <property type="project" value="UniProtKB-ARBA"/>
</dbReference>
<dbReference type="GO" id="GO:0005634">
    <property type="term" value="C:nucleus"/>
    <property type="evidence" value="ECO:0007669"/>
    <property type="project" value="UniProtKB-SubCell"/>
</dbReference>
<dbReference type="FunFam" id="1.10.10.60:FF:000059">
    <property type="entry name" value="TGFB-induced factor homeobox 1"/>
    <property type="match status" value="1"/>
</dbReference>
<gene>
    <name evidence="11" type="primary">Tgif2lx</name>
</gene>
<dbReference type="Pfam" id="PF05920">
    <property type="entry name" value="Homeobox_KN"/>
    <property type="match status" value="1"/>
</dbReference>
<dbReference type="GO" id="GO:1902871">
    <property type="term" value="P:positive regulation of amacrine cell differentiation"/>
    <property type="evidence" value="ECO:0007669"/>
    <property type="project" value="UniProtKB-ARBA"/>
</dbReference>
<keyword evidence="5" id="KW-0804">Transcription</keyword>
<sequence>MAEAKGSTEETQDLNDKGNWMRERLARSCKINFDHGRKPRKGYPLPPESLKILRVWLYKHRFNAYPTEEEKQMLSKKTNLSYRQISNWFTNARRRLLPVILQQDSYKMSYEDQDAEVAKKQQATPSQEVKAQPNGQANMQNLLLPIYQNFQEKLLYPESYPRQKDIPEAHSEERHKISISVPLSSPQSMWAEQTPDFSSFYMLVDVAVQKAAELEEQKKQNPNL</sequence>
<keyword evidence="2" id="KW-0805">Transcription regulation</keyword>
<dbReference type="GO" id="GO:0010470">
    <property type="term" value="P:regulation of gastrulation"/>
    <property type="evidence" value="ECO:0007669"/>
    <property type="project" value="UniProtKB-ARBA"/>
</dbReference>
<evidence type="ECO:0000259" key="9">
    <source>
        <dbReference type="PROSITE" id="PS50071"/>
    </source>
</evidence>
<dbReference type="InterPro" id="IPR008422">
    <property type="entry name" value="KN_HD"/>
</dbReference>
<dbReference type="OrthoDB" id="10056939at2759"/>
<comment type="subcellular location">
    <subcellularLocation>
        <location evidence="1 8">Nucleus</location>
    </subcellularLocation>
</comment>
<evidence type="ECO:0000256" key="1">
    <source>
        <dbReference type="ARBA" id="ARBA00004123"/>
    </source>
</evidence>
<dbReference type="AlphaFoldDB" id="A0A1U7QHY9"/>
<evidence type="ECO:0000256" key="6">
    <source>
        <dbReference type="ARBA" id="ARBA00023242"/>
    </source>
</evidence>
<dbReference type="GeneID" id="101825477"/>
<feature type="domain" description="Homeobox" evidence="9">
    <location>
        <begin position="36"/>
        <end position="99"/>
    </location>
</feature>
<evidence type="ECO:0000313" key="11">
    <source>
        <dbReference type="RefSeq" id="XP_005072645.1"/>
    </source>
</evidence>
<dbReference type="InterPro" id="IPR050224">
    <property type="entry name" value="TALE_homeobox"/>
</dbReference>
<dbReference type="CTD" id="90316"/>
<proteinExistence type="inferred from homology"/>
<dbReference type="GO" id="GO:0035881">
    <property type="term" value="P:amacrine cell differentiation"/>
    <property type="evidence" value="ECO:0007669"/>
    <property type="project" value="UniProtKB-ARBA"/>
</dbReference>
<dbReference type="CDD" id="cd00086">
    <property type="entry name" value="homeodomain"/>
    <property type="match status" value="1"/>
</dbReference>
<dbReference type="InterPro" id="IPR001356">
    <property type="entry name" value="HD"/>
</dbReference>
<evidence type="ECO:0000256" key="8">
    <source>
        <dbReference type="PROSITE-ProRule" id="PRU00108"/>
    </source>
</evidence>
<dbReference type="SMART" id="SM00389">
    <property type="entry name" value="HOX"/>
    <property type="match status" value="1"/>
</dbReference>
<dbReference type="Proteomes" id="UP000886700">
    <property type="component" value="Unplaced"/>
</dbReference>
<protein>
    <submittedName>
        <fullName evidence="11">Homeobox protein TGIF2LX</fullName>
    </submittedName>
</protein>
<evidence type="ECO:0000256" key="2">
    <source>
        <dbReference type="ARBA" id="ARBA00023015"/>
    </source>
</evidence>
<dbReference type="SUPFAM" id="SSF46689">
    <property type="entry name" value="Homeodomain-like"/>
    <property type="match status" value="1"/>
</dbReference>
<name>A0A1U7QHY9_MESAU</name>
<keyword evidence="4 8" id="KW-0371">Homeobox</keyword>
<organism evidence="10 11">
    <name type="scientific">Mesocricetus auratus</name>
    <name type="common">Golden hamster</name>
    <dbReference type="NCBI Taxonomy" id="10036"/>
    <lineage>
        <taxon>Eukaryota</taxon>
        <taxon>Metazoa</taxon>
        <taxon>Chordata</taxon>
        <taxon>Craniata</taxon>
        <taxon>Vertebrata</taxon>
        <taxon>Euteleostomi</taxon>
        <taxon>Mammalia</taxon>
        <taxon>Eutheria</taxon>
        <taxon>Euarchontoglires</taxon>
        <taxon>Glires</taxon>
        <taxon>Rodentia</taxon>
        <taxon>Myomorpha</taxon>
        <taxon>Muroidea</taxon>
        <taxon>Cricetidae</taxon>
        <taxon>Cricetinae</taxon>
        <taxon>Mesocricetus</taxon>
    </lineage>
</organism>
<keyword evidence="3 8" id="KW-0238">DNA-binding</keyword>
<dbReference type="RefSeq" id="XP_005072645.1">
    <property type="nucleotide sequence ID" value="XM_005072588.2"/>
</dbReference>
<evidence type="ECO:0000256" key="4">
    <source>
        <dbReference type="ARBA" id="ARBA00023155"/>
    </source>
</evidence>
<dbReference type="Gene3D" id="1.10.10.60">
    <property type="entry name" value="Homeodomain-like"/>
    <property type="match status" value="1"/>
</dbReference>
<comment type="similarity">
    <text evidence="7">Belongs to the TALE/TGIF homeobox family.</text>
</comment>
<dbReference type="InterPro" id="IPR009057">
    <property type="entry name" value="Homeodomain-like_sf"/>
</dbReference>
<dbReference type="GO" id="GO:0006355">
    <property type="term" value="P:regulation of DNA-templated transcription"/>
    <property type="evidence" value="ECO:0007669"/>
    <property type="project" value="InterPro"/>
</dbReference>
<evidence type="ECO:0000256" key="3">
    <source>
        <dbReference type="ARBA" id="ARBA00023125"/>
    </source>
</evidence>
<dbReference type="eggNOG" id="KOG0773">
    <property type="taxonomic scope" value="Eukaryota"/>
</dbReference>
<reference evidence="11" key="1">
    <citation type="submission" date="2025-08" db="UniProtKB">
        <authorList>
            <consortium name="RefSeq"/>
        </authorList>
    </citation>
    <scope>IDENTIFICATION</scope>
    <source>
        <tissue evidence="11">Liver</tissue>
    </source>
</reference>
<evidence type="ECO:0000256" key="5">
    <source>
        <dbReference type="ARBA" id="ARBA00023163"/>
    </source>
</evidence>
<keyword evidence="6 8" id="KW-0539">Nucleus</keyword>